<keyword evidence="2" id="KW-1185">Reference proteome</keyword>
<dbReference type="RefSeq" id="XP_018808979.2">
    <property type="nucleotide sequence ID" value="XM_018953434.2"/>
</dbReference>
<reference evidence="3" key="1">
    <citation type="submission" date="2025-08" db="UniProtKB">
        <authorList>
            <consortium name="RefSeq"/>
        </authorList>
    </citation>
    <scope>IDENTIFICATION</scope>
    <source>
        <tissue evidence="3">Leaves</tissue>
    </source>
</reference>
<feature type="region of interest" description="Disordered" evidence="1">
    <location>
        <begin position="670"/>
        <end position="716"/>
    </location>
</feature>
<dbReference type="InterPro" id="IPR029071">
    <property type="entry name" value="Ubiquitin-like_domsf"/>
</dbReference>
<accession>A0A2I4DPA3</accession>
<dbReference type="GO" id="GO:0036503">
    <property type="term" value="P:ERAD pathway"/>
    <property type="evidence" value="ECO:0000318"/>
    <property type="project" value="GO_Central"/>
</dbReference>
<dbReference type="GO" id="GO:0051787">
    <property type="term" value="F:misfolded protein binding"/>
    <property type="evidence" value="ECO:0000318"/>
    <property type="project" value="GO_Central"/>
</dbReference>
<feature type="compositionally biased region" description="Polar residues" evidence="1">
    <location>
        <begin position="101"/>
        <end position="123"/>
    </location>
</feature>
<dbReference type="OrthoDB" id="267397at2759"/>
<feature type="compositionally biased region" description="Polar residues" evidence="1">
    <location>
        <begin position="674"/>
        <end position="693"/>
    </location>
</feature>
<dbReference type="SMART" id="SM00213">
    <property type="entry name" value="UBQ"/>
    <property type="match status" value="1"/>
</dbReference>
<dbReference type="InterPro" id="IPR019956">
    <property type="entry name" value="Ubiquitin_dom"/>
</dbReference>
<dbReference type="AlphaFoldDB" id="A0A2I4DPA3"/>
<dbReference type="PRINTS" id="PR00348">
    <property type="entry name" value="UBIQUITIN"/>
</dbReference>
<dbReference type="STRING" id="51240.A0A2I4DPA3"/>
<dbReference type="Proteomes" id="UP000235220">
    <property type="component" value="Chromosome 6"/>
</dbReference>
<proteinExistence type="predicted"/>
<dbReference type="FunFam" id="3.10.20.90:FF:000154">
    <property type="entry name" value="Large proline-rich protein BAG6"/>
    <property type="match status" value="1"/>
</dbReference>
<evidence type="ECO:0000313" key="2">
    <source>
        <dbReference type="Proteomes" id="UP000235220"/>
    </source>
</evidence>
<evidence type="ECO:0000313" key="3">
    <source>
        <dbReference type="RefSeq" id="XP_018808979.2"/>
    </source>
</evidence>
<organism evidence="2 3">
    <name type="scientific">Juglans regia</name>
    <name type="common">English walnut</name>
    <dbReference type="NCBI Taxonomy" id="51240"/>
    <lineage>
        <taxon>Eukaryota</taxon>
        <taxon>Viridiplantae</taxon>
        <taxon>Streptophyta</taxon>
        <taxon>Embryophyta</taxon>
        <taxon>Tracheophyta</taxon>
        <taxon>Spermatophyta</taxon>
        <taxon>Magnoliopsida</taxon>
        <taxon>eudicotyledons</taxon>
        <taxon>Gunneridae</taxon>
        <taxon>Pentapetalae</taxon>
        <taxon>rosids</taxon>
        <taxon>fabids</taxon>
        <taxon>Fagales</taxon>
        <taxon>Juglandaceae</taxon>
        <taxon>Juglans</taxon>
    </lineage>
</organism>
<feature type="region of interest" description="Disordered" evidence="1">
    <location>
        <begin position="419"/>
        <end position="467"/>
    </location>
</feature>
<dbReference type="PANTHER" id="PTHR15204">
    <property type="entry name" value="LARGE PROLINE-RICH PROTEIN BAG6"/>
    <property type="match status" value="1"/>
</dbReference>
<name>A0A2I4DPA3_JUGRE</name>
<feature type="compositionally biased region" description="Polar residues" evidence="1">
    <location>
        <begin position="553"/>
        <end position="565"/>
    </location>
</feature>
<protein>
    <submittedName>
        <fullName evidence="3">Ubiquitin-like domain-containing protein CIP73 isoform X1</fullName>
    </submittedName>
</protein>
<dbReference type="PROSITE" id="PS50053">
    <property type="entry name" value="UBIQUITIN_2"/>
    <property type="match status" value="1"/>
</dbReference>
<feature type="region of interest" description="Disordered" evidence="1">
    <location>
        <begin position="94"/>
        <end position="125"/>
    </location>
</feature>
<feature type="region of interest" description="Disordered" evidence="1">
    <location>
        <begin position="605"/>
        <end position="636"/>
    </location>
</feature>
<dbReference type="Gene3D" id="3.10.20.90">
    <property type="entry name" value="Phosphatidylinositol 3-kinase Catalytic Subunit, Chain A, domain 1"/>
    <property type="match status" value="1"/>
</dbReference>
<dbReference type="GO" id="GO:0031593">
    <property type="term" value="F:polyubiquitin modification-dependent protein binding"/>
    <property type="evidence" value="ECO:0000318"/>
    <property type="project" value="GO_Central"/>
</dbReference>
<dbReference type="KEGG" id="jre:108982137"/>
<gene>
    <name evidence="3" type="primary">LOC108982137</name>
</gene>
<evidence type="ECO:0000256" key="1">
    <source>
        <dbReference type="SAM" id="MobiDB-lite"/>
    </source>
</evidence>
<dbReference type="GO" id="GO:0071818">
    <property type="term" value="C:BAT3 complex"/>
    <property type="evidence" value="ECO:0000318"/>
    <property type="project" value="GO_Central"/>
</dbReference>
<dbReference type="SUPFAM" id="SSF54236">
    <property type="entry name" value="Ubiquitin-like"/>
    <property type="match status" value="1"/>
</dbReference>
<sequence length="716" mass="75581">MGSNGADAIPRIDEAGGSEPTIEIKIKTLDSQTYTLRVDKQVPVPALKEQIASITGVLSEQQRLICRGKVLKDDQLLSAYHVEDGHTLHLVVRQPFPPSSEGLSNHAATDPASTTSHGHSNQVPPGFVIETFMPVQGEGVPPEINRIISAVLGSIGFSNIVSGSEGADAREHDTQNPSQFQLEEAGVRGPSDRSHSAYGIPSAVSLGHLQAPVIPGSLTTLSQNLSHLRHEFDAIVAGRGGGDNAQATATHEIGERGTNSTLHTGTVQEGFPTPASLAEIMLSTRQMLIEHAGECLLQLAGQLEDQVNVTDPSVRLSTQSSAMRTGILFHNLGAFLLELGRTTMTLRLGETPSEAIVNAGPAVFINPSGPNPIMVQPLPFQPGTSMGAIPMGAVQPGSGLVNGLGTGFVPRRIDIQIRRGSSISTPNSNQELRSDTQQPSGHRNSETSSGVENLTTTRTSRVSEGSSFAGEAGVRMVPVRTMVAAVPGPFSHLPADSSGNSIGLYYPVLGRFQHVASGHANGEQGSQASGERPTDSVVQQHNIDGPARDGSLPTPNLRQQEPSNARSVSINILSAGGTHNNQDSDRQLPSSVMQFLRNLFPGGEIHVEEASPPGTIRDPVPENEGTSNGVATATEAEPRVSDEGIFLSNLLHQIMPLISQQASVEPDTRLMEEANSSESIMPCDSLTQANSGVGPSRRPSDDGETSPPDSKRQKTQ</sequence>
<dbReference type="PANTHER" id="PTHR15204:SF0">
    <property type="entry name" value="LARGE PROLINE-RICH PROTEIN BAG6"/>
    <property type="match status" value="1"/>
</dbReference>
<dbReference type="Gramene" id="Jr06_20480_p1">
    <property type="protein sequence ID" value="cds.Jr06_20480_p1"/>
    <property type="gene ID" value="Jr06_20480"/>
</dbReference>
<dbReference type="GeneID" id="108982137"/>
<dbReference type="Pfam" id="PF00240">
    <property type="entry name" value="ubiquitin"/>
    <property type="match status" value="1"/>
</dbReference>
<dbReference type="InterPro" id="IPR000626">
    <property type="entry name" value="Ubiquitin-like_dom"/>
</dbReference>
<feature type="compositionally biased region" description="Polar residues" evidence="1">
    <location>
        <begin position="419"/>
        <end position="466"/>
    </location>
</feature>
<dbReference type="FunCoup" id="A0A2I4DPA3">
    <property type="interactions" value="1480"/>
</dbReference>
<feature type="region of interest" description="Disordered" evidence="1">
    <location>
        <begin position="519"/>
        <end position="565"/>
    </location>
</feature>